<evidence type="ECO:0000313" key="3">
    <source>
        <dbReference type="Proteomes" id="UP001207654"/>
    </source>
</evidence>
<name>A0ABT4AGI0_9BACT</name>
<gene>
    <name evidence="2" type="ORF">OV287_38115</name>
</gene>
<evidence type="ECO:0000256" key="1">
    <source>
        <dbReference type="SAM" id="MobiDB-lite"/>
    </source>
</evidence>
<evidence type="ECO:0000313" key="2">
    <source>
        <dbReference type="EMBL" id="MCY1080284.1"/>
    </source>
</evidence>
<sequence>MSQQSNSPPAQKPSLGRVVHFYSTTSPGSSELEPSAATIAAVLDDTGRVNLSRVLWSGETQPQPDVPFSPEPKAGCWSWPPRV</sequence>
<feature type="region of interest" description="Disordered" evidence="1">
    <location>
        <begin position="1"/>
        <end position="33"/>
    </location>
</feature>
<keyword evidence="3" id="KW-1185">Reference proteome</keyword>
<comment type="caution">
    <text evidence="2">The sequence shown here is derived from an EMBL/GenBank/DDBJ whole genome shotgun (WGS) entry which is preliminary data.</text>
</comment>
<feature type="region of interest" description="Disordered" evidence="1">
    <location>
        <begin position="58"/>
        <end position="83"/>
    </location>
</feature>
<proteinExistence type="predicted"/>
<dbReference type="Proteomes" id="UP001207654">
    <property type="component" value="Unassembled WGS sequence"/>
</dbReference>
<organism evidence="2 3">
    <name type="scientific">Archangium lansingense</name>
    <dbReference type="NCBI Taxonomy" id="2995310"/>
    <lineage>
        <taxon>Bacteria</taxon>
        <taxon>Pseudomonadati</taxon>
        <taxon>Myxococcota</taxon>
        <taxon>Myxococcia</taxon>
        <taxon>Myxococcales</taxon>
        <taxon>Cystobacterineae</taxon>
        <taxon>Archangiaceae</taxon>
        <taxon>Archangium</taxon>
    </lineage>
</organism>
<dbReference type="RefSeq" id="WP_267538956.1">
    <property type="nucleotide sequence ID" value="NZ_JAPNKA010000001.1"/>
</dbReference>
<dbReference type="EMBL" id="JAPNKA010000001">
    <property type="protein sequence ID" value="MCY1080284.1"/>
    <property type="molecule type" value="Genomic_DNA"/>
</dbReference>
<reference evidence="2 3" key="1">
    <citation type="submission" date="2022-11" db="EMBL/GenBank/DDBJ databases">
        <title>Minimal conservation of predation-associated metabolite biosynthetic gene clusters underscores biosynthetic potential of Myxococcota including descriptions for ten novel species: Archangium lansinium sp. nov., Myxococcus landrumus sp. nov., Nannocystis bai.</title>
        <authorList>
            <person name="Ahearne A."/>
            <person name="Stevens C."/>
            <person name="Phillips K."/>
        </authorList>
    </citation>
    <scope>NUCLEOTIDE SEQUENCE [LARGE SCALE GENOMIC DNA]</scope>
    <source>
        <strain evidence="2 3">MIWBW</strain>
    </source>
</reference>
<protein>
    <submittedName>
        <fullName evidence="2">Uncharacterized protein</fullName>
    </submittedName>
</protein>
<accession>A0ABT4AGI0</accession>